<dbReference type="GO" id="GO:0051537">
    <property type="term" value="F:2 iron, 2 sulfur cluster binding"/>
    <property type="evidence" value="ECO:0007669"/>
    <property type="project" value="UniProtKB-KW"/>
</dbReference>
<dbReference type="GO" id="GO:0050660">
    <property type="term" value="F:flavin adenine dinucleotide binding"/>
    <property type="evidence" value="ECO:0007669"/>
    <property type="project" value="InterPro"/>
</dbReference>
<dbReference type="Pfam" id="PF00970">
    <property type="entry name" value="FAD_binding_6"/>
    <property type="match status" value="1"/>
</dbReference>
<comment type="cofactor">
    <cofactor evidence="1">
        <name>[2Fe-2S] cluster</name>
        <dbReference type="ChEBI" id="CHEBI:190135"/>
    </cofactor>
    <text evidence="1">Binds 1 [2Fe-2S] cluster per subunit.</text>
</comment>
<dbReference type="GO" id="GO:0016491">
    <property type="term" value="F:oxidoreductase activity"/>
    <property type="evidence" value="ECO:0007669"/>
    <property type="project" value="InterPro"/>
</dbReference>
<keyword evidence="1" id="KW-0411">Iron-sulfur</keyword>
<dbReference type="InterPro" id="IPR017927">
    <property type="entry name" value="FAD-bd_FR_type"/>
</dbReference>
<dbReference type="Gene3D" id="3.40.50.80">
    <property type="entry name" value="Nucleotide-binding domain of ferredoxin-NADP reductase (FNR) module"/>
    <property type="match status" value="1"/>
</dbReference>
<sequence>MISDRSKLENPYEDHLATIIDYRDLTSDTRYYKLKFVDPEIQKHTGDYRPGQFAMFSIPGVGEAPFSISSTPTRPAFLEFGIRKVGSFTDALFKKKEGDTVYIRGPYGNGFDMERMEGKDIVIVSGGLGAVPLRSVLLYLEDKRELYNNVFFLNGARTPDDMLFKEDFLAMHAREIIETHLTVDKDPTGEWNHNVGVVTTLFEKINGRVDNDNAYALICGPPVMYKFVIKELLEMDFSKKNILMTLERRMKCGQGHCGHCAIHGVYTCLDGPVFNFWDYERMVELI</sequence>
<proteinExistence type="predicted"/>
<dbReference type="Pfam" id="PF10418">
    <property type="entry name" value="DHODB_Fe-S_bind"/>
    <property type="match status" value="1"/>
</dbReference>
<dbReference type="PRINTS" id="PR00410">
    <property type="entry name" value="PHEHYDRXLASE"/>
</dbReference>
<dbReference type="Proteomes" id="UP001200513">
    <property type="component" value="Chromosome"/>
</dbReference>
<dbReference type="PROSITE" id="PS51384">
    <property type="entry name" value="FAD_FR"/>
    <property type="match status" value="1"/>
</dbReference>
<evidence type="ECO:0000256" key="1">
    <source>
        <dbReference type="PIRSR" id="PIRSR006816-2"/>
    </source>
</evidence>
<feature type="binding site" evidence="1">
    <location>
        <position position="260"/>
    </location>
    <ligand>
        <name>[2Fe-2S] cluster</name>
        <dbReference type="ChEBI" id="CHEBI:190135"/>
    </ligand>
</feature>
<gene>
    <name evidence="3" type="ORF">K9W46_00860</name>
</gene>
<dbReference type="PANTHER" id="PTHR43513:SF1">
    <property type="entry name" value="ANAEROBIC SULFITE REDUCTASE SUBUNIT B"/>
    <property type="match status" value="1"/>
</dbReference>
<feature type="binding site" evidence="1">
    <location>
        <position position="257"/>
    </location>
    <ligand>
        <name>[2Fe-2S] cluster</name>
        <dbReference type="ChEBI" id="CHEBI:190135"/>
    </ligand>
</feature>
<dbReference type="EMBL" id="CP084167">
    <property type="protein sequence ID" value="UJG43748.1"/>
    <property type="molecule type" value="Genomic_DNA"/>
</dbReference>
<feature type="domain" description="FAD-binding FR-type" evidence="2">
    <location>
        <begin position="12"/>
        <end position="113"/>
    </location>
</feature>
<keyword evidence="1" id="KW-0408">Iron</keyword>
<dbReference type="Pfam" id="PF00175">
    <property type="entry name" value="NAD_binding_1"/>
    <property type="match status" value="1"/>
</dbReference>
<dbReference type="GO" id="GO:0006221">
    <property type="term" value="P:pyrimidine nucleotide biosynthetic process"/>
    <property type="evidence" value="ECO:0007669"/>
    <property type="project" value="InterPro"/>
</dbReference>
<name>A0A9Y1BRA3_9ARCH</name>
<dbReference type="Gene3D" id="2.40.30.10">
    <property type="entry name" value="Translation factors"/>
    <property type="match status" value="1"/>
</dbReference>
<dbReference type="SUPFAM" id="SSF52343">
    <property type="entry name" value="Ferredoxin reductase-like, C-terminal NADP-linked domain"/>
    <property type="match status" value="1"/>
</dbReference>
<dbReference type="InterPro" id="IPR017938">
    <property type="entry name" value="Riboflavin_synthase-like_b-brl"/>
</dbReference>
<dbReference type="InterPro" id="IPR012165">
    <property type="entry name" value="Cyt_c3_hydrogenase_gsu"/>
</dbReference>
<keyword evidence="1" id="KW-0479">Metal-binding</keyword>
<dbReference type="CDD" id="cd06221">
    <property type="entry name" value="sulfite_reductase_like"/>
    <property type="match status" value="1"/>
</dbReference>
<organism evidence="3">
    <name type="scientific">Candidatus Heimdallarchaeum endolithica</name>
    <dbReference type="NCBI Taxonomy" id="2876572"/>
    <lineage>
        <taxon>Archaea</taxon>
        <taxon>Promethearchaeati</taxon>
        <taxon>Candidatus Heimdallarchaeota</taxon>
        <taxon>Candidatus Heimdallarchaeia (ex Rinke et al. 2021) (nom. nud.)</taxon>
        <taxon>Candidatus Heimdallarchaeales</taxon>
        <taxon>Candidatus Heimdallarchaeaceae</taxon>
        <taxon>Candidatus Heimdallarchaeum</taxon>
    </lineage>
</organism>
<evidence type="ECO:0000259" key="2">
    <source>
        <dbReference type="PROSITE" id="PS51384"/>
    </source>
</evidence>
<dbReference type="InterPro" id="IPR050353">
    <property type="entry name" value="PyrK_electron_transfer"/>
</dbReference>
<dbReference type="InterPro" id="IPR001433">
    <property type="entry name" value="OxRdtase_FAD/NAD-bd"/>
</dbReference>
<reference evidence="3" key="1">
    <citation type="journal article" date="2022" name="Nat. Microbiol.">
        <title>Unique mobile elements and scalable gene flow at the prokaryote-eukaryote boundary revealed by circularized Asgard archaea genomes.</title>
        <authorList>
            <person name="Wu F."/>
            <person name="Speth D.R."/>
            <person name="Philosof A."/>
            <person name="Cremiere A."/>
            <person name="Narayanan A."/>
            <person name="Barco R.A."/>
            <person name="Connon S.A."/>
            <person name="Amend J.P."/>
            <person name="Antoshechkin I.A."/>
            <person name="Orphan V.J."/>
        </authorList>
    </citation>
    <scope>NUCLEOTIDE SEQUENCE</scope>
    <source>
        <strain evidence="3">PR6</strain>
    </source>
</reference>
<feature type="binding site" evidence="1">
    <location>
        <position position="268"/>
    </location>
    <ligand>
        <name>[2Fe-2S] cluster</name>
        <dbReference type="ChEBI" id="CHEBI:190135"/>
    </ligand>
</feature>
<keyword evidence="1" id="KW-0001">2Fe-2S</keyword>
<accession>A0A9Y1BRA3</accession>
<dbReference type="PIRSF" id="PIRSF006816">
    <property type="entry name" value="Cyc3_hyd_g"/>
    <property type="match status" value="1"/>
</dbReference>
<evidence type="ECO:0000313" key="3">
    <source>
        <dbReference type="EMBL" id="UJG43748.1"/>
    </source>
</evidence>
<dbReference type="PANTHER" id="PTHR43513">
    <property type="entry name" value="DIHYDROOROTATE DEHYDROGENASE B (NAD(+)), ELECTRON TRANSFER SUBUNIT"/>
    <property type="match status" value="1"/>
</dbReference>
<protein>
    <submittedName>
        <fullName evidence="3">FAD/NAD(P)-binding protein</fullName>
    </submittedName>
</protein>
<dbReference type="AlphaFoldDB" id="A0A9Y1BRA3"/>
<dbReference type="GO" id="GO:0046872">
    <property type="term" value="F:metal ion binding"/>
    <property type="evidence" value="ECO:0007669"/>
    <property type="project" value="UniProtKB-KW"/>
</dbReference>
<dbReference type="InterPro" id="IPR008333">
    <property type="entry name" value="Cbr1-like_FAD-bd_dom"/>
</dbReference>
<dbReference type="InterPro" id="IPR039261">
    <property type="entry name" value="FNR_nucleotide-bd"/>
</dbReference>
<dbReference type="SUPFAM" id="SSF63380">
    <property type="entry name" value="Riboflavin synthase domain-like"/>
    <property type="match status" value="1"/>
</dbReference>
<dbReference type="InterPro" id="IPR019480">
    <property type="entry name" value="Dihydroorotate_DH_Fe-S-bd"/>
</dbReference>
<feature type="binding site" evidence="1">
    <location>
        <position position="252"/>
    </location>
    <ligand>
        <name>[2Fe-2S] cluster</name>
        <dbReference type="ChEBI" id="CHEBI:190135"/>
    </ligand>
</feature>